<dbReference type="RefSeq" id="WP_280322111.1">
    <property type="nucleotide sequence ID" value="NZ_CP118605.1"/>
</dbReference>
<evidence type="ECO:0008006" key="4">
    <source>
        <dbReference type="Google" id="ProtNLM"/>
    </source>
</evidence>
<dbReference type="Proteomes" id="UP001236500">
    <property type="component" value="Chromosome"/>
</dbReference>
<gene>
    <name evidence="2" type="ORF">PVT68_07595</name>
</gene>
<keyword evidence="1" id="KW-1133">Transmembrane helix</keyword>
<keyword evidence="1" id="KW-0812">Transmembrane</keyword>
<feature type="transmembrane region" description="Helical" evidence="1">
    <location>
        <begin position="34"/>
        <end position="51"/>
    </location>
</feature>
<dbReference type="PROSITE" id="PS51257">
    <property type="entry name" value="PROKAR_LIPOPROTEIN"/>
    <property type="match status" value="1"/>
</dbReference>
<feature type="transmembrane region" description="Helical" evidence="1">
    <location>
        <begin position="7"/>
        <end position="28"/>
    </location>
</feature>
<evidence type="ECO:0000313" key="2">
    <source>
        <dbReference type="EMBL" id="WGL18151.1"/>
    </source>
</evidence>
<keyword evidence="1" id="KW-0472">Membrane</keyword>
<feature type="transmembrane region" description="Helical" evidence="1">
    <location>
        <begin position="88"/>
        <end position="107"/>
    </location>
</feature>
<evidence type="ECO:0000313" key="3">
    <source>
        <dbReference type="Proteomes" id="UP001236500"/>
    </source>
</evidence>
<organism evidence="2 3">
    <name type="scientific">Microbulbifer bruguierae</name>
    <dbReference type="NCBI Taxonomy" id="3029061"/>
    <lineage>
        <taxon>Bacteria</taxon>
        <taxon>Pseudomonadati</taxon>
        <taxon>Pseudomonadota</taxon>
        <taxon>Gammaproteobacteria</taxon>
        <taxon>Cellvibrionales</taxon>
        <taxon>Microbulbiferaceae</taxon>
        <taxon>Microbulbifer</taxon>
    </lineage>
</organism>
<keyword evidence="3" id="KW-1185">Reference proteome</keyword>
<feature type="transmembrane region" description="Helical" evidence="1">
    <location>
        <begin position="63"/>
        <end position="82"/>
    </location>
</feature>
<sequence length="289" mass="33029">MNKFKVFFTFLAFIWLLGCGFWSIYSFLLHPESRWIGLLINAWALPFWMLLRYQFSGRIEGDLREPGAFAGVLGGLAIVLLTDVDRGMAIYLAIYNLFVLLIYLYHLSAVHHPKMPRVDATFPTLCRVDQRKWQAAEYCRQRQLNGVVLIFLRGSYCADSRNQLLQLCGLQREMARLKIGLLLWSVQSANQWPQRLWPAKSGSKSEPEDLMPPLQQLAPADGSNATFVAHFGAPLLLRPWIRDAARPSAWLIDAEGFVVWRQLASNYRTPVDAATLRSQLFRLQGLAEE</sequence>
<reference evidence="2 3" key="1">
    <citation type="submission" date="2023-02" db="EMBL/GenBank/DDBJ databases">
        <title>Description and genomic characterization of Microbulbifer bruguierae sp. nov., isolated from the sediment of mangrove plant Bruguiera sexangula.</title>
        <authorList>
            <person name="Long M."/>
        </authorList>
    </citation>
    <scope>NUCLEOTIDE SEQUENCE [LARGE SCALE GENOMIC DNA]</scope>
    <source>
        <strain evidence="2 3">H12</strain>
    </source>
</reference>
<evidence type="ECO:0000256" key="1">
    <source>
        <dbReference type="SAM" id="Phobius"/>
    </source>
</evidence>
<accession>A0ABY8NGU5</accession>
<dbReference type="EMBL" id="CP118605">
    <property type="protein sequence ID" value="WGL18151.1"/>
    <property type="molecule type" value="Genomic_DNA"/>
</dbReference>
<name>A0ABY8NGU5_9GAMM</name>
<proteinExistence type="predicted"/>
<protein>
    <recommendedName>
        <fullName evidence="4">Alkyl hydroperoxide reductase subunit C/ Thiol specific antioxidant domain-containing protein</fullName>
    </recommendedName>
</protein>